<evidence type="ECO:0000313" key="2">
    <source>
        <dbReference type="EMBL" id="QHT37217.1"/>
    </source>
</evidence>
<feature type="transmembrane region" description="Helical" evidence="1">
    <location>
        <begin position="6"/>
        <end position="25"/>
    </location>
</feature>
<keyword evidence="1" id="KW-0812">Transmembrane</keyword>
<reference evidence="2" key="1">
    <citation type="journal article" date="2020" name="Nature">
        <title>Giant virus diversity and host interactions through global metagenomics.</title>
        <authorList>
            <person name="Schulz F."/>
            <person name="Roux S."/>
            <person name="Paez-Espino D."/>
            <person name="Jungbluth S."/>
            <person name="Walsh D.A."/>
            <person name="Denef V.J."/>
            <person name="McMahon K.D."/>
            <person name="Konstantinidis K.T."/>
            <person name="Eloe-Fadrosh E.A."/>
            <person name="Kyrpides N.C."/>
            <person name="Woyke T."/>
        </authorList>
    </citation>
    <scope>NUCLEOTIDE SEQUENCE</scope>
    <source>
        <strain evidence="2">GVMAG-S-ERX555967-131</strain>
    </source>
</reference>
<feature type="transmembrane region" description="Helical" evidence="1">
    <location>
        <begin position="75"/>
        <end position="95"/>
    </location>
</feature>
<evidence type="ECO:0000256" key="1">
    <source>
        <dbReference type="SAM" id="Phobius"/>
    </source>
</evidence>
<keyword evidence="1" id="KW-0472">Membrane</keyword>
<dbReference type="AlphaFoldDB" id="A0A6C0F5W2"/>
<protein>
    <recommendedName>
        <fullName evidence="3">DoxX family protein</fullName>
    </recommendedName>
</protein>
<evidence type="ECO:0008006" key="3">
    <source>
        <dbReference type="Google" id="ProtNLM"/>
    </source>
</evidence>
<keyword evidence="1" id="KW-1133">Transmembrane helix</keyword>
<dbReference type="EMBL" id="MN738791">
    <property type="protein sequence ID" value="QHT37217.1"/>
    <property type="molecule type" value="Genomic_DNA"/>
</dbReference>
<proteinExistence type="predicted"/>
<sequence length="125" mass="14120">MEMPIIAIKFLTVIMFLISGFYKLYDPSIGINKLMKCQKNLFSNNLNLVKTIVFLAGIWEVIASLLVLYKNDQNCIYALYSLVVFTILATLLCHFPPVGFTYYPFISNITTIGGLLALIKLIQTT</sequence>
<feature type="transmembrane region" description="Helical" evidence="1">
    <location>
        <begin position="102"/>
        <end position="122"/>
    </location>
</feature>
<organism evidence="2">
    <name type="scientific">viral metagenome</name>
    <dbReference type="NCBI Taxonomy" id="1070528"/>
    <lineage>
        <taxon>unclassified sequences</taxon>
        <taxon>metagenomes</taxon>
        <taxon>organismal metagenomes</taxon>
    </lineage>
</organism>
<accession>A0A6C0F5W2</accession>
<feature type="transmembrane region" description="Helical" evidence="1">
    <location>
        <begin position="46"/>
        <end position="69"/>
    </location>
</feature>
<name>A0A6C0F5W2_9ZZZZ</name>